<reference evidence="3 4" key="1">
    <citation type="submission" date="2024-04" db="EMBL/GenBank/DDBJ databases">
        <title>Flavobacterium sp. DGU41 16S ribosomal RNA gene Genome sequencing and assembly.</title>
        <authorList>
            <person name="Park S."/>
        </authorList>
    </citation>
    <scope>NUCLEOTIDE SEQUENCE [LARGE SCALE GENOMIC DNA]</scope>
    <source>
        <strain evidence="3 4">DGU41</strain>
    </source>
</reference>
<evidence type="ECO:0000256" key="1">
    <source>
        <dbReference type="ARBA" id="ARBA00023125"/>
    </source>
</evidence>
<dbReference type="EMBL" id="JBBYHT010000005">
    <property type="protein sequence ID" value="MEL1248592.1"/>
    <property type="molecule type" value="Genomic_DNA"/>
</dbReference>
<keyword evidence="4" id="KW-1185">Reference proteome</keyword>
<gene>
    <name evidence="3" type="ORF">AAEO58_11105</name>
</gene>
<dbReference type="Pfam" id="PF00196">
    <property type="entry name" value="GerE"/>
    <property type="match status" value="1"/>
</dbReference>
<protein>
    <submittedName>
        <fullName evidence="3">LuxR C-terminal-related transcriptional regulator</fullName>
    </submittedName>
</protein>
<dbReference type="SUPFAM" id="SSF52172">
    <property type="entry name" value="CheY-like"/>
    <property type="match status" value="1"/>
</dbReference>
<comment type="caution">
    <text evidence="3">The sequence shown here is derived from an EMBL/GenBank/DDBJ whole genome shotgun (WGS) entry which is preliminary data.</text>
</comment>
<dbReference type="InterPro" id="IPR001789">
    <property type="entry name" value="Sig_transdc_resp-reg_receiver"/>
</dbReference>
<dbReference type="InterPro" id="IPR000792">
    <property type="entry name" value="Tscrpt_reg_LuxR_C"/>
</dbReference>
<dbReference type="PROSITE" id="PS50043">
    <property type="entry name" value="HTH_LUXR_2"/>
    <property type="match status" value="1"/>
</dbReference>
<organism evidence="3 4">
    <name type="scientific">Flavobacterium helocola</name>
    <dbReference type="NCBI Taxonomy" id="3139139"/>
    <lineage>
        <taxon>Bacteria</taxon>
        <taxon>Pseudomonadati</taxon>
        <taxon>Bacteroidota</taxon>
        <taxon>Flavobacteriia</taxon>
        <taxon>Flavobacteriales</taxon>
        <taxon>Flavobacteriaceae</taxon>
        <taxon>Flavobacterium</taxon>
    </lineage>
</organism>
<dbReference type="SUPFAM" id="SSF46894">
    <property type="entry name" value="C-terminal effector domain of the bipartite response regulators"/>
    <property type="match status" value="1"/>
</dbReference>
<feature type="domain" description="HTH luxR-type" evidence="2">
    <location>
        <begin position="145"/>
        <end position="210"/>
    </location>
</feature>
<keyword evidence="1" id="KW-0238">DNA-binding</keyword>
<dbReference type="Gene3D" id="3.40.50.2300">
    <property type="match status" value="1"/>
</dbReference>
<dbReference type="Gene3D" id="1.10.10.10">
    <property type="entry name" value="Winged helix-like DNA-binding domain superfamily/Winged helix DNA-binding domain"/>
    <property type="match status" value="1"/>
</dbReference>
<accession>A0ABU9I8Y0</accession>
<name>A0ABU9I8Y0_9FLAO</name>
<dbReference type="RefSeq" id="WP_341683446.1">
    <property type="nucleotide sequence ID" value="NZ_JBBYHT010000005.1"/>
</dbReference>
<dbReference type="Pfam" id="PF00072">
    <property type="entry name" value="Response_reg"/>
    <property type="match status" value="1"/>
</dbReference>
<dbReference type="InterPro" id="IPR011006">
    <property type="entry name" value="CheY-like_superfamily"/>
</dbReference>
<evidence type="ECO:0000313" key="4">
    <source>
        <dbReference type="Proteomes" id="UP001393056"/>
    </source>
</evidence>
<dbReference type="InterPro" id="IPR036388">
    <property type="entry name" value="WH-like_DNA-bd_sf"/>
</dbReference>
<evidence type="ECO:0000259" key="2">
    <source>
        <dbReference type="PROSITE" id="PS50043"/>
    </source>
</evidence>
<dbReference type="InterPro" id="IPR016032">
    <property type="entry name" value="Sig_transdc_resp-reg_C-effctor"/>
</dbReference>
<dbReference type="PRINTS" id="PR00038">
    <property type="entry name" value="HTHLUXR"/>
</dbReference>
<dbReference type="SMART" id="SM00421">
    <property type="entry name" value="HTH_LUXR"/>
    <property type="match status" value="1"/>
</dbReference>
<dbReference type="Proteomes" id="UP001393056">
    <property type="component" value="Unassembled WGS sequence"/>
</dbReference>
<proteinExistence type="predicted"/>
<evidence type="ECO:0000313" key="3">
    <source>
        <dbReference type="EMBL" id="MEL1248592.1"/>
    </source>
</evidence>
<sequence>MKKILIHDSFPVIRIALERILNFYFNDCITDVVDNINELNKKAFQEKYDLIIIDLIIERCDYFKFYSKMQLLNPNCKFILFYDNEINSNKLKKFFDSENFFMLNKNCKEEEIYDYVNYAIERSTEINKLDFLIQNTIIKKSELTAIDKIQSLSSREFECVMHLMNGNSIVDISSKLNLAVTTVSTYKKRIFIKTETNSIVELTKLLIDSKINFEYNNK</sequence>